<dbReference type="SUPFAM" id="SSF48452">
    <property type="entry name" value="TPR-like"/>
    <property type="match status" value="1"/>
</dbReference>
<evidence type="ECO:0000259" key="2">
    <source>
        <dbReference type="Pfam" id="PF09699"/>
    </source>
</evidence>
<name>A0ABW9KJ75_9BACT</name>
<dbReference type="RefSeq" id="WP_263412678.1">
    <property type="nucleotide sequence ID" value="NZ_BAABBH010000001.1"/>
</dbReference>
<dbReference type="Proteomes" id="UP001634747">
    <property type="component" value="Unassembled WGS sequence"/>
</dbReference>
<feature type="domain" description="Doubled CXXCH motif" evidence="2">
    <location>
        <begin position="238"/>
        <end position="268"/>
    </location>
</feature>
<evidence type="ECO:0000256" key="1">
    <source>
        <dbReference type="ARBA" id="ARBA00022729"/>
    </source>
</evidence>
<dbReference type="EMBL" id="JBJYXY010000001">
    <property type="protein sequence ID" value="MFN2975811.1"/>
    <property type="molecule type" value="Genomic_DNA"/>
</dbReference>
<dbReference type="SUPFAM" id="SSF48695">
    <property type="entry name" value="Multiheme cytochromes"/>
    <property type="match status" value="1"/>
</dbReference>
<dbReference type="PANTHER" id="PTHR35038">
    <property type="entry name" value="DISSIMILATORY SULFITE REDUCTASE SIRA"/>
    <property type="match status" value="1"/>
</dbReference>
<protein>
    <submittedName>
        <fullName evidence="3">Tetratricopeptide repeat protein</fullName>
    </submittedName>
</protein>
<sequence length="489" mass="52557">MANASGVASDGLIPGVFTHARSGATYRVGAEPDGAVLSYEVPTRGIAARQSLLYYLGSGKLGRTYLYSIDGYLLESPVAYHSSLRGYAMAPGLADVSSVPSALPMNARCMRCHMSDVQEPLPGGGNRFAGLPFLHGGITCEQCHGDTSQHVLSKGKQPALNPAKLSAPARDSVCISCHLEGDTSVELHGKSVTQYKPGDDIRKYLAYFVVPSNSGRSVTEIEQLNQSVCKRRSGDHMSCMSCHDPHFHPEPAQRASFYRAKCLACHTGATFATSHHPENPDCTSCHMPKAEISDTPHVAWTDHRILKLPQLGESTGSSSTAVVPALDGETVTARELGLAYYNLVLKGEARWAPAAFSNLSEAWAKDPSDSDVGITLAAIYQAQGRWKDAETIYREALKGRAEEVQAASDLALILAREGDMDTAQKMWAKIFARAEDQEAIGINLAVADCILGNAADARTALETVLKFSPASIKARQELQVISRQGCSRH</sequence>
<evidence type="ECO:0000313" key="4">
    <source>
        <dbReference type="Proteomes" id="UP001634747"/>
    </source>
</evidence>
<dbReference type="InterPro" id="IPR051829">
    <property type="entry name" value="Multiheme_Cytochr_ET"/>
</dbReference>
<dbReference type="Pfam" id="PF09699">
    <property type="entry name" value="Paired_CXXCH_1"/>
    <property type="match status" value="1"/>
</dbReference>
<dbReference type="InterPro" id="IPR011990">
    <property type="entry name" value="TPR-like_helical_dom_sf"/>
</dbReference>
<dbReference type="PANTHER" id="PTHR35038:SF8">
    <property type="entry name" value="C-TYPE POLYHEME CYTOCHROME OMCC"/>
    <property type="match status" value="1"/>
</dbReference>
<comment type="caution">
    <text evidence="3">The sequence shown here is derived from an EMBL/GenBank/DDBJ whole genome shotgun (WGS) entry which is preliminary data.</text>
</comment>
<dbReference type="InterPro" id="IPR010177">
    <property type="entry name" value="Paired_CXXCH_1"/>
</dbReference>
<dbReference type="CDD" id="cd08168">
    <property type="entry name" value="Cytochrom_C3"/>
    <property type="match status" value="1"/>
</dbReference>
<evidence type="ECO:0000313" key="3">
    <source>
        <dbReference type="EMBL" id="MFN2975811.1"/>
    </source>
</evidence>
<proteinExistence type="predicted"/>
<organism evidence="3 4">
    <name type="scientific">Terriglobus aquaticus</name>
    <dbReference type="NCBI Taxonomy" id="940139"/>
    <lineage>
        <taxon>Bacteria</taxon>
        <taxon>Pseudomonadati</taxon>
        <taxon>Acidobacteriota</taxon>
        <taxon>Terriglobia</taxon>
        <taxon>Terriglobales</taxon>
        <taxon>Acidobacteriaceae</taxon>
        <taxon>Terriglobus</taxon>
    </lineage>
</organism>
<gene>
    <name evidence="3" type="ORF">ACK2TP_08555</name>
</gene>
<dbReference type="Gene3D" id="1.10.1130.10">
    <property type="entry name" value="Flavocytochrome C3, Chain A"/>
    <property type="match status" value="1"/>
</dbReference>
<accession>A0ABW9KJ75</accession>
<dbReference type="Pfam" id="PF14559">
    <property type="entry name" value="TPR_19"/>
    <property type="match status" value="1"/>
</dbReference>
<dbReference type="Gene3D" id="1.25.40.10">
    <property type="entry name" value="Tetratricopeptide repeat domain"/>
    <property type="match status" value="1"/>
</dbReference>
<keyword evidence="1" id="KW-0732">Signal</keyword>
<dbReference type="InterPro" id="IPR036280">
    <property type="entry name" value="Multihaem_cyt_sf"/>
</dbReference>
<reference evidence="3 4" key="1">
    <citation type="submission" date="2024-12" db="EMBL/GenBank/DDBJ databases">
        <authorList>
            <person name="Lee Y."/>
        </authorList>
    </citation>
    <scope>NUCLEOTIDE SEQUENCE [LARGE SCALE GENOMIC DNA]</scope>
    <source>
        <strain evidence="3 4">03SUJ4</strain>
    </source>
</reference>
<keyword evidence="4" id="KW-1185">Reference proteome</keyword>